<dbReference type="PANTHER" id="PTHR30154">
    <property type="entry name" value="LEUCINE-RESPONSIVE REGULATORY PROTEIN"/>
    <property type="match status" value="1"/>
</dbReference>
<dbReference type="PROSITE" id="PS00519">
    <property type="entry name" value="HTH_ASNC_1"/>
    <property type="match status" value="1"/>
</dbReference>
<dbReference type="PROSITE" id="PS50956">
    <property type="entry name" value="HTH_ASNC_2"/>
    <property type="match status" value="1"/>
</dbReference>
<dbReference type="Pfam" id="PF01037">
    <property type="entry name" value="AsnC_trans_reg"/>
    <property type="match status" value="1"/>
</dbReference>
<dbReference type="Proteomes" id="UP000182241">
    <property type="component" value="Unassembled WGS sequence"/>
</dbReference>
<evidence type="ECO:0000259" key="4">
    <source>
        <dbReference type="PROSITE" id="PS50956"/>
    </source>
</evidence>
<dbReference type="Gene3D" id="3.30.70.920">
    <property type="match status" value="1"/>
</dbReference>
<organism evidence="5 6">
    <name type="scientific">Tsukamurella tyrosinosolvens</name>
    <dbReference type="NCBI Taxonomy" id="57704"/>
    <lineage>
        <taxon>Bacteria</taxon>
        <taxon>Bacillati</taxon>
        <taxon>Actinomycetota</taxon>
        <taxon>Actinomycetes</taxon>
        <taxon>Mycobacteriales</taxon>
        <taxon>Tsukamurellaceae</taxon>
        <taxon>Tsukamurella</taxon>
    </lineage>
</organism>
<proteinExistence type="predicted"/>
<keyword evidence="6" id="KW-1185">Reference proteome</keyword>
<gene>
    <name evidence="5" type="ORF">SAMN04489793_1265</name>
</gene>
<dbReference type="InterPro" id="IPR011991">
    <property type="entry name" value="ArsR-like_HTH"/>
</dbReference>
<keyword evidence="1" id="KW-0805">Transcription regulation</keyword>
<dbReference type="PANTHER" id="PTHR30154:SF34">
    <property type="entry name" value="TRANSCRIPTIONAL REGULATOR AZLB"/>
    <property type="match status" value="1"/>
</dbReference>
<dbReference type="InterPro" id="IPR036388">
    <property type="entry name" value="WH-like_DNA-bd_sf"/>
</dbReference>
<dbReference type="InterPro" id="IPR011008">
    <property type="entry name" value="Dimeric_a/b-barrel"/>
</dbReference>
<sequence>MGDNSISHLAQCACVNAPTEGRCGNISDVDALDRAIIDELVRDGRLTNQELAQRVGLTPAPCLRRVRRLEADGVITGYTAVLDPAALGRGFEVVINADLGANDRTSVEAFEARIASFDEVIEVRRMFGLPDYLIRVRVADLATYERWVTTHLMAIRRSSAWTPA</sequence>
<dbReference type="PRINTS" id="PR00033">
    <property type="entry name" value="HTHASNC"/>
</dbReference>
<dbReference type="CDD" id="cd00090">
    <property type="entry name" value="HTH_ARSR"/>
    <property type="match status" value="1"/>
</dbReference>
<keyword evidence="2 5" id="KW-0238">DNA-binding</keyword>
<dbReference type="GO" id="GO:0043200">
    <property type="term" value="P:response to amino acid"/>
    <property type="evidence" value="ECO:0007669"/>
    <property type="project" value="TreeGrafter"/>
</dbReference>
<dbReference type="SUPFAM" id="SSF54909">
    <property type="entry name" value="Dimeric alpha+beta barrel"/>
    <property type="match status" value="1"/>
</dbReference>
<evidence type="ECO:0000256" key="2">
    <source>
        <dbReference type="ARBA" id="ARBA00023125"/>
    </source>
</evidence>
<name>A0A1H4NTF5_TSUTY</name>
<keyword evidence="3" id="KW-0804">Transcription</keyword>
<accession>A0A1H4NTF5</accession>
<dbReference type="InterPro" id="IPR019885">
    <property type="entry name" value="Tscrpt_reg_HTH_AsnC-type_CS"/>
</dbReference>
<feature type="domain" description="HTH asnC-type" evidence="4">
    <location>
        <begin position="29"/>
        <end position="90"/>
    </location>
</feature>
<dbReference type="SMART" id="SM00344">
    <property type="entry name" value="HTH_ASNC"/>
    <property type="match status" value="1"/>
</dbReference>
<dbReference type="GO" id="GO:0043565">
    <property type="term" value="F:sequence-specific DNA binding"/>
    <property type="evidence" value="ECO:0007669"/>
    <property type="project" value="InterPro"/>
</dbReference>
<dbReference type="InterPro" id="IPR036390">
    <property type="entry name" value="WH_DNA-bd_sf"/>
</dbReference>
<evidence type="ECO:0000313" key="5">
    <source>
        <dbReference type="EMBL" id="SEB98454.1"/>
    </source>
</evidence>
<evidence type="ECO:0000256" key="1">
    <source>
        <dbReference type="ARBA" id="ARBA00023015"/>
    </source>
</evidence>
<dbReference type="AlphaFoldDB" id="A0A1H4NTF5"/>
<dbReference type="InterPro" id="IPR019888">
    <property type="entry name" value="Tscrpt_reg_AsnC-like"/>
</dbReference>
<dbReference type="InterPro" id="IPR019887">
    <property type="entry name" value="Tscrpt_reg_AsnC/Lrp_C"/>
</dbReference>
<dbReference type="Gene3D" id="1.10.10.10">
    <property type="entry name" value="Winged helix-like DNA-binding domain superfamily/Winged helix DNA-binding domain"/>
    <property type="match status" value="1"/>
</dbReference>
<dbReference type="EMBL" id="FNSA01000003">
    <property type="protein sequence ID" value="SEB98454.1"/>
    <property type="molecule type" value="Genomic_DNA"/>
</dbReference>
<dbReference type="Pfam" id="PF13412">
    <property type="entry name" value="HTH_24"/>
    <property type="match status" value="1"/>
</dbReference>
<dbReference type="InterPro" id="IPR000485">
    <property type="entry name" value="AsnC-type_HTH_dom"/>
</dbReference>
<dbReference type="GO" id="GO:0005829">
    <property type="term" value="C:cytosol"/>
    <property type="evidence" value="ECO:0007669"/>
    <property type="project" value="TreeGrafter"/>
</dbReference>
<evidence type="ECO:0000313" key="6">
    <source>
        <dbReference type="Proteomes" id="UP000182241"/>
    </source>
</evidence>
<reference evidence="6" key="1">
    <citation type="submission" date="2016-10" db="EMBL/GenBank/DDBJ databases">
        <authorList>
            <person name="Varghese N."/>
            <person name="Submissions S."/>
        </authorList>
    </citation>
    <scope>NUCLEOTIDE SEQUENCE [LARGE SCALE GENOMIC DNA]</scope>
    <source>
        <strain evidence="6">DSM 44234</strain>
    </source>
</reference>
<protein>
    <submittedName>
        <fullName evidence="5">DNA-binding transcriptional regulator, Lrp family</fullName>
    </submittedName>
</protein>
<dbReference type="STRING" id="57704.SAMN04489793_1265"/>
<dbReference type="SUPFAM" id="SSF46785">
    <property type="entry name" value="Winged helix' DNA-binding domain"/>
    <property type="match status" value="1"/>
</dbReference>
<evidence type="ECO:0000256" key="3">
    <source>
        <dbReference type="ARBA" id="ARBA00023163"/>
    </source>
</evidence>